<dbReference type="STRING" id="1429043.X474_23025"/>
<organism evidence="2 3">
    <name type="scientific">Dethiosulfatarculus sandiegensis</name>
    <dbReference type="NCBI Taxonomy" id="1429043"/>
    <lineage>
        <taxon>Bacteria</taxon>
        <taxon>Pseudomonadati</taxon>
        <taxon>Thermodesulfobacteriota</taxon>
        <taxon>Desulfarculia</taxon>
        <taxon>Desulfarculales</taxon>
        <taxon>Desulfarculaceae</taxon>
        <taxon>Dethiosulfatarculus</taxon>
    </lineage>
</organism>
<keyword evidence="1" id="KW-1133">Transmembrane helix</keyword>
<feature type="transmembrane region" description="Helical" evidence="1">
    <location>
        <begin position="36"/>
        <end position="69"/>
    </location>
</feature>
<evidence type="ECO:0000256" key="1">
    <source>
        <dbReference type="SAM" id="Phobius"/>
    </source>
</evidence>
<name>A0A0D2GA76_9BACT</name>
<dbReference type="InParanoid" id="A0A0D2GA76"/>
<dbReference type="EMBL" id="AZAC01000045">
    <property type="protein sequence ID" value="KIX11787.1"/>
    <property type="molecule type" value="Genomic_DNA"/>
</dbReference>
<reference evidence="2 3" key="1">
    <citation type="submission" date="2013-11" db="EMBL/GenBank/DDBJ databases">
        <title>Metagenomic analysis of a methanogenic consortium involved in long chain n-alkane degradation.</title>
        <authorList>
            <person name="Davidova I.A."/>
            <person name="Callaghan A.V."/>
            <person name="Wawrik B."/>
            <person name="Pruitt S."/>
            <person name="Marks C."/>
            <person name="Duncan K.E."/>
            <person name="Suflita J.M."/>
        </authorList>
    </citation>
    <scope>NUCLEOTIDE SEQUENCE [LARGE SCALE GENOMIC DNA]</scope>
    <source>
        <strain evidence="2 3">SPR</strain>
    </source>
</reference>
<dbReference type="RefSeq" id="WP_044351691.1">
    <property type="nucleotide sequence ID" value="NZ_AZAC01000045.1"/>
</dbReference>
<keyword evidence="3" id="KW-1185">Reference proteome</keyword>
<keyword evidence="1" id="KW-0812">Transmembrane</keyword>
<dbReference type="AlphaFoldDB" id="A0A0D2GA76"/>
<gene>
    <name evidence="2" type="ORF">X474_23025</name>
</gene>
<protein>
    <submittedName>
        <fullName evidence="2">Uncharacterized protein</fullName>
    </submittedName>
</protein>
<accession>A0A0D2GA76</accession>
<keyword evidence="1" id="KW-0472">Membrane</keyword>
<evidence type="ECO:0000313" key="3">
    <source>
        <dbReference type="Proteomes" id="UP000032233"/>
    </source>
</evidence>
<evidence type="ECO:0000313" key="2">
    <source>
        <dbReference type="EMBL" id="KIX11787.1"/>
    </source>
</evidence>
<dbReference type="Proteomes" id="UP000032233">
    <property type="component" value="Unassembled WGS sequence"/>
</dbReference>
<comment type="caution">
    <text evidence="2">The sequence shown here is derived from an EMBL/GenBank/DDBJ whole genome shotgun (WGS) entry which is preliminary data.</text>
</comment>
<feature type="transmembrane region" description="Helical" evidence="1">
    <location>
        <begin position="7"/>
        <end position="30"/>
    </location>
</feature>
<sequence>MDKSSRFLIGAYKLAIGMAALTATVYFFFLDPSVGQFFWCFVAAPTFALVFSIAFAPLALLLGAVVGIASGILEN</sequence>
<proteinExistence type="predicted"/>